<feature type="compositionally biased region" description="Basic and acidic residues" evidence="1">
    <location>
        <begin position="1"/>
        <end position="16"/>
    </location>
</feature>
<comment type="caution">
    <text evidence="2">The sequence shown here is derived from an EMBL/GenBank/DDBJ whole genome shotgun (WGS) entry which is preliminary data.</text>
</comment>
<feature type="region of interest" description="Disordered" evidence="1">
    <location>
        <begin position="44"/>
        <end position="72"/>
    </location>
</feature>
<protein>
    <submittedName>
        <fullName evidence="2">Uncharacterized protein</fullName>
    </submittedName>
</protein>
<proteinExistence type="predicted"/>
<feature type="region of interest" description="Disordered" evidence="1">
    <location>
        <begin position="1"/>
        <end position="22"/>
    </location>
</feature>
<evidence type="ECO:0000313" key="3">
    <source>
        <dbReference type="Proteomes" id="UP001066276"/>
    </source>
</evidence>
<sequence length="72" mass="8467">MGRQQNSERARCERQHSHWQTPNEAHIRTIVKLENKPFDKLDGRAWPGRKLPHDKVEGTPSIRAPRSRSSWL</sequence>
<keyword evidence="3" id="KW-1185">Reference proteome</keyword>
<organism evidence="2 3">
    <name type="scientific">Pleurodeles waltl</name>
    <name type="common">Iberian ribbed newt</name>
    <dbReference type="NCBI Taxonomy" id="8319"/>
    <lineage>
        <taxon>Eukaryota</taxon>
        <taxon>Metazoa</taxon>
        <taxon>Chordata</taxon>
        <taxon>Craniata</taxon>
        <taxon>Vertebrata</taxon>
        <taxon>Euteleostomi</taxon>
        <taxon>Amphibia</taxon>
        <taxon>Batrachia</taxon>
        <taxon>Caudata</taxon>
        <taxon>Salamandroidea</taxon>
        <taxon>Salamandridae</taxon>
        <taxon>Pleurodelinae</taxon>
        <taxon>Pleurodeles</taxon>
    </lineage>
</organism>
<evidence type="ECO:0000313" key="2">
    <source>
        <dbReference type="EMBL" id="KAJ1092221.1"/>
    </source>
</evidence>
<reference evidence="2" key="1">
    <citation type="journal article" date="2022" name="bioRxiv">
        <title>Sequencing and chromosome-scale assembly of the giantPleurodeles waltlgenome.</title>
        <authorList>
            <person name="Brown T."/>
            <person name="Elewa A."/>
            <person name="Iarovenko S."/>
            <person name="Subramanian E."/>
            <person name="Araus A.J."/>
            <person name="Petzold A."/>
            <person name="Susuki M."/>
            <person name="Suzuki K.-i.T."/>
            <person name="Hayashi T."/>
            <person name="Toyoda A."/>
            <person name="Oliveira C."/>
            <person name="Osipova E."/>
            <person name="Leigh N.D."/>
            <person name="Simon A."/>
            <person name="Yun M.H."/>
        </authorList>
    </citation>
    <scope>NUCLEOTIDE SEQUENCE</scope>
    <source>
        <strain evidence="2">20211129_DDA</strain>
        <tissue evidence="2">Liver</tissue>
    </source>
</reference>
<dbReference type="AlphaFoldDB" id="A0AAV7LKU6"/>
<name>A0AAV7LKU6_PLEWA</name>
<gene>
    <name evidence="2" type="ORF">NDU88_005333</name>
</gene>
<accession>A0AAV7LKU6</accession>
<evidence type="ECO:0000256" key="1">
    <source>
        <dbReference type="SAM" id="MobiDB-lite"/>
    </source>
</evidence>
<dbReference type="EMBL" id="JANPWB010000015">
    <property type="protein sequence ID" value="KAJ1092221.1"/>
    <property type="molecule type" value="Genomic_DNA"/>
</dbReference>
<dbReference type="Proteomes" id="UP001066276">
    <property type="component" value="Chromosome 11"/>
</dbReference>